<sequence>MIHADAWLGLNDQHLVDVGNGHQLHADAAHAFKAMQSHAAQDGQDMQIVSSYRGFQRQLSIWNRKWTGELPLLDETDQPLDAKALTDEQKVYAILTWSALPGGSRHHWGTDLDVYDKVAVEACGGKLDLIDAEYREGGPCFALANWMDAHLAEHGFMRPFLKNNGGVATELWHLSFAPTAAEFEALRNPEQLRASLAQAEMQGKSTVLAMFDELYPRYVLNEGVTA</sequence>
<dbReference type="InterPro" id="IPR009045">
    <property type="entry name" value="Zn_M74/Hedgehog-like"/>
</dbReference>
<feature type="domain" description="D-alanyl-D-alanine carboxypeptidase-like core" evidence="1">
    <location>
        <begin position="22"/>
        <end position="178"/>
    </location>
</feature>
<dbReference type="SUPFAM" id="SSF55166">
    <property type="entry name" value="Hedgehog/DD-peptidase"/>
    <property type="match status" value="1"/>
</dbReference>
<dbReference type="CDD" id="cd14847">
    <property type="entry name" value="DD-carboxypeptidase_like"/>
    <property type="match status" value="1"/>
</dbReference>
<keyword evidence="2" id="KW-0645">Protease</keyword>
<gene>
    <name evidence="2" type="ORF">SAMN05216361_4011</name>
</gene>
<evidence type="ECO:0000259" key="1">
    <source>
        <dbReference type="Pfam" id="PF02557"/>
    </source>
</evidence>
<dbReference type="GO" id="GO:0004180">
    <property type="term" value="F:carboxypeptidase activity"/>
    <property type="evidence" value="ECO:0007669"/>
    <property type="project" value="UniProtKB-KW"/>
</dbReference>
<dbReference type="EMBL" id="FQWD01000007">
    <property type="protein sequence ID" value="SHH20334.1"/>
    <property type="molecule type" value="Genomic_DNA"/>
</dbReference>
<dbReference type="STRING" id="634436.SAMN05216361_4011"/>
<proteinExistence type="predicted"/>
<name>A0A1M5R1S5_9ALTE</name>
<dbReference type="OrthoDB" id="9792074at2"/>
<dbReference type="RefSeq" id="WP_073324958.1">
    <property type="nucleotide sequence ID" value="NZ_FQWD01000007.1"/>
</dbReference>
<dbReference type="PANTHER" id="PTHR34385:SF1">
    <property type="entry name" value="PEPTIDOGLYCAN L-ALANYL-D-GLUTAMATE ENDOPEPTIDASE CWLK"/>
    <property type="match status" value="1"/>
</dbReference>
<keyword evidence="3" id="KW-1185">Reference proteome</keyword>
<dbReference type="PANTHER" id="PTHR34385">
    <property type="entry name" value="D-ALANYL-D-ALANINE CARBOXYPEPTIDASE"/>
    <property type="match status" value="1"/>
</dbReference>
<dbReference type="Pfam" id="PF02557">
    <property type="entry name" value="VanY"/>
    <property type="match status" value="1"/>
</dbReference>
<keyword evidence="2" id="KW-0121">Carboxypeptidase</keyword>
<evidence type="ECO:0000313" key="3">
    <source>
        <dbReference type="Proteomes" id="UP000184520"/>
    </source>
</evidence>
<evidence type="ECO:0000313" key="2">
    <source>
        <dbReference type="EMBL" id="SHH20334.1"/>
    </source>
</evidence>
<dbReference type="GO" id="GO:0006508">
    <property type="term" value="P:proteolysis"/>
    <property type="evidence" value="ECO:0007669"/>
    <property type="project" value="InterPro"/>
</dbReference>
<dbReference type="Gene3D" id="3.30.1380.10">
    <property type="match status" value="1"/>
</dbReference>
<protein>
    <submittedName>
        <fullName evidence="2">LD-carboxypeptidase LdcB, LAS superfamily</fullName>
    </submittedName>
</protein>
<dbReference type="AlphaFoldDB" id="A0A1M5R1S5"/>
<dbReference type="InterPro" id="IPR052179">
    <property type="entry name" value="DD-CPase-like"/>
</dbReference>
<dbReference type="InterPro" id="IPR003709">
    <property type="entry name" value="VanY-like_core_dom"/>
</dbReference>
<accession>A0A1M5R1S5</accession>
<keyword evidence="2" id="KW-0378">Hydrolase</keyword>
<organism evidence="2 3">
    <name type="scientific">Marisediminitalea aggregata</name>
    <dbReference type="NCBI Taxonomy" id="634436"/>
    <lineage>
        <taxon>Bacteria</taxon>
        <taxon>Pseudomonadati</taxon>
        <taxon>Pseudomonadota</taxon>
        <taxon>Gammaproteobacteria</taxon>
        <taxon>Alteromonadales</taxon>
        <taxon>Alteromonadaceae</taxon>
        <taxon>Marisediminitalea</taxon>
    </lineage>
</organism>
<reference evidence="3" key="1">
    <citation type="submission" date="2016-11" db="EMBL/GenBank/DDBJ databases">
        <authorList>
            <person name="Varghese N."/>
            <person name="Submissions S."/>
        </authorList>
    </citation>
    <scope>NUCLEOTIDE SEQUENCE [LARGE SCALE GENOMIC DNA]</scope>
    <source>
        <strain evidence="3">CGMCC 1.8995</strain>
    </source>
</reference>
<dbReference type="Proteomes" id="UP000184520">
    <property type="component" value="Unassembled WGS sequence"/>
</dbReference>